<evidence type="ECO:0000313" key="5">
    <source>
        <dbReference type="Proteomes" id="UP000184203"/>
    </source>
</evidence>
<name>E7QT40_HALPU</name>
<reference evidence="3" key="3">
    <citation type="submission" date="2016-11" db="EMBL/GenBank/DDBJ databases">
        <authorList>
            <person name="Jaros S."/>
            <person name="Januszkiewicz K."/>
            <person name="Wedrychowicz H."/>
        </authorList>
    </citation>
    <scope>NUCLEOTIDE SEQUENCE [LARGE SCALE GENOMIC DNA]</scope>
    <source>
        <strain evidence="3">DX253</strain>
    </source>
</reference>
<keyword evidence="1" id="KW-0812">Transmembrane</keyword>
<protein>
    <submittedName>
        <fullName evidence="2">Uncharacterized protein</fullName>
    </submittedName>
</protein>
<organism evidence="2 4">
    <name type="scientific">Haladaptatus paucihalophilus DX253</name>
    <dbReference type="NCBI Taxonomy" id="797209"/>
    <lineage>
        <taxon>Archaea</taxon>
        <taxon>Methanobacteriati</taxon>
        <taxon>Methanobacteriota</taxon>
        <taxon>Stenosarchaea group</taxon>
        <taxon>Halobacteria</taxon>
        <taxon>Halobacteriales</taxon>
        <taxon>Haladaptataceae</taxon>
        <taxon>Haladaptatus</taxon>
    </lineage>
</organism>
<evidence type="ECO:0000313" key="4">
    <source>
        <dbReference type="Proteomes" id="UP000003751"/>
    </source>
</evidence>
<proteinExistence type="predicted"/>
<reference evidence="2 4" key="1">
    <citation type="journal article" date="2014" name="ISME J.">
        <title>Trehalose/2-sulfotrehalose biosynthesis and glycine-betaine uptake are widely spread mechanisms for osmoadaptation in the Halobacteriales.</title>
        <authorList>
            <person name="Youssef N.H."/>
            <person name="Savage-Ashlock K.N."/>
            <person name="McCully A.L."/>
            <person name="Luedtke B."/>
            <person name="Shaw E.I."/>
            <person name="Hoff W.D."/>
            <person name="Elshahed M.S."/>
        </authorList>
    </citation>
    <scope>NUCLEOTIDE SEQUENCE [LARGE SCALE GENOMIC DNA]</scope>
    <source>
        <strain evidence="2 4">DX253</strain>
    </source>
</reference>
<sequence length="139" mass="14296">MTTITSVLDTVESHTKTLAHHSVITLVALATTTGVTLAQQGGGSVGSGLCGTPLADTINQAAPLVIGLLMFGGALLSVALHAASGLVKNPNSKKEIKSWRNNAAFTAVTAPLFAFMLQLFLGFTGANLANCINLVPFFN</sequence>
<evidence type="ECO:0000256" key="1">
    <source>
        <dbReference type="SAM" id="Phobius"/>
    </source>
</evidence>
<keyword evidence="1" id="KW-1133">Transmembrane helix</keyword>
<evidence type="ECO:0000313" key="2">
    <source>
        <dbReference type="EMBL" id="EFW92321.1"/>
    </source>
</evidence>
<dbReference type="EMBL" id="AEMG01000008">
    <property type="protein sequence ID" value="EFW92321.1"/>
    <property type="molecule type" value="Genomic_DNA"/>
</dbReference>
<dbReference type="AlphaFoldDB" id="E7QT40"/>
<dbReference type="RefSeq" id="WP_007979251.1">
    <property type="nucleotide sequence ID" value="NZ_AEMG01000008.1"/>
</dbReference>
<feature type="transmembrane region" description="Helical" evidence="1">
    <location>
        <begin position="103"/>
        <end position="123"/>
    </location>
</feature>
<keyword evidence="1" id="KW-0472">Membrane</keyword>
<dbReference type="Proteomes" id="UP000184203">
    <property type="component" value="Unassembled WGS sequence"/>
</dbReference>
<accession>E7QT40</accession>
<dbReference type="OrthoDB" id="297226at2157"/>
<dbReference type="Proteomes" id="UP000003751">
    <property type="component" value="Unassembled WGS sequence"/>
</dbReference>
<dbReference type="EMBL" id="FRAN01000009">
    <property type="protein sequence ID" value="SHL59991.1"/>
    <property type="molecule type" value="Genomic_DNA"/>
</dbReference>
<feature type="transmembrane region" description="Helical" evidence="1">
    <location>
        <begin position="61"/>
        <end position="82"/>
    </location>
</feature>
<gene>
    <name evidence="3" type="ORF">SAMN05444342_4216</name>
    <name evidence="2" type="ORF">ZOD2009_09700</name>
</gene>
<dbReference type="PATRIC" id="fig|797209.4.peg.1920"/>
<reference evidence="5" key="2">
    <citation type="submission" date="2016-11" db="EMBL/GenBank/DDBJ databases">
        <authorList>
            <person name="Varghese N."/>
            <person name="Submissions S."/>
        </authorList>
    </citation>
    <scope>NUCLEOTIDE SEQUENCE [LARGE SCALE GENOMIC DNA]</scope>
    <source>
        <strain evidence="5">DX253</strain>
    </source>
</reference>
<evidence type="ECO:0000313" key="3">
    <source>
        <dbReference type="EMBL" id="SHL59991.1"/>
    </source>
</evidence>
<dbReference type="eggNOG" id="ENOG502N5H5">
    <property type="taxonomic scope" value="Archaea"/>
</dbReference>
<keyword evidence="5" id="KW-1185">Reference proteome</keyword>